<protein>
    <submittedName>
        <fullName evidence="1">Uncharacterized protein</fullName>
    </submittedName>
</protein>
<evidence type="ECO:0000313" key="1">
    <source>
        <dbReference type="EnsemblPlants" id="PAC:32959928.CDS.1"/>
    </source>
</evidence>
<dbReference type="AlphaFoldDB" id="A0A7I3ZKG4"/>
<sequence>MAAMDILLPHRSAQVVTPISRTAPSFLKRNSPSRVDLGKLPALSFGKFSLGDDYLAFICDFTTVAEAYQALGIYRVSQYCTSLLGDASDLFESRLNHTTPPTWRSWRQ</sequence>
<dbReference type="Proteomes" id="UP000006727">
    <property type="component" value="Chromosome 14"/>
</dbReference>
<reference evidence="1 2" key="2">
    <citation type="journal article" date="2018" name="Plant J.">
        <title>The Physcomitrella patens chromosome-scale assembly reveals moss genome structure and evolution.</title>
        <authorList>
            <person name="Lang D."/>
            <person name="Ullrich K.K."/>
            <person name="Murat F."/>
            <person name="Fuchs J."/>
            <person name="Jenkins J."/>
            <person name="Haas F.B."/>
            <person name="Piednoel M."/>
            <person name="Gundlach H."/>
            <person name="Van Bel M."/>
            <person name="Meyberg R."/>
            <person name="Vives C."/>
            <person name="Morata J."/>
            <person name="Symeonidi A."/>
            <person name="Hiss M."/>
            <person name="Muchero W."/>
            <person name="Kamisugi Y."/>
            <person name="Saleh O."/>
            <person name="Blanc G."/>
            <person name="Decker E.L."/>
            <person name="van Gessel N."/>
            <person name="Grimwood J."/>
            <person name="Hayes R.D."/>
            <person name="Graham S.W."/>
            <person name="Gunter L.E."/>
            <person name="McDaniel S.F."/>
            <person name="Hoernstein S.N.W."/>
            <person name="Larsson A."/>
            <person name="Li F.W."/>
            <person name="Perroud P.F."/>
            <person name="Phillips J."/>
            <person name="Ranjan P."/>
            <person name="Rokshar D.S."/>
            <person name="Rothfels C.J."/>
            <person name="Schneider L."/>
            <person name="Shu S."/>
            <person name="Stevenson D.W."/>
            <person name="Thummler F."/>
            <person name="Tillich M."/>
            <person name="Villarreal Aguilar J.C."/>
            <person name="Widiez T."/>
            <person name="Wong G.K."/>
            <person name="Wymore A."/>
            <person name="Zhang Y."/>
            <person name="Zimmer A.D."/>
            <person name="Quatrano R.S."/>
            <person name="Mayer K.F.X."/>
            <person name="Goodstein D."/>
            <person name="Casacuberta J.M."/>
            <person name="Vandepoele K."/>
            <person name="Reski R."/>
            <person name="Cuming A.C."/>
            <person name="Tuskan G.A."/>
            <person name="Maumus F."/>
            <person name="Salse J."/>
            <person name="Schmutz J."/>
            <person name="Rensing S.A."/>
        </authorList>
    </citation>
    <scope>NUCLEOTIDE SEQUENCE [LARGE SCALE GENOMIC DNA]</scope>
    <source>
        <strain evidence="1 2">cv. Gransden 2004</strain>
    </source>
</reference>
<name>A0A7I3ZKG4_PHYPA</name>
<dbReference type="Gramene" id="Pp3c14_6810V3.3">
    <property type="protein sequence ID" value="PAC:32959928.CDS.1"/>
    <property type="gene ID" value="Pp3c14_6810"/>
</dbReference>
<gene>
    <name evidence="1" type="primary">LOC112291473</name>
</gene>
<proteinExistence type="predicted"/>
<dbReference type="EMBL" id="ABEU02000014">
    <property type="status" value="NOT_ANNOTATED_CDS"/>
    <property type="molecule type" value="Genomic_DNA"/>
</dbReference>
<keyword evidence="2" id="KW-1185">Reference proteome</keyword>
<accession>A0A7I3ZKG4</accession>
<reference evidence="1" key="3">
    <citation type="submission" date="2020-12" db="UniProtKB">
        <authorList>
            <consortium name="EnsemblPlants"/>
        </authorList>
    </citation>
    <scope>IDENTIFICATION</scope>
</reference>
<dbReference type="EnsemblPlants" id="Pp3c14_6810V3.3">
    <property type="protein sequence ID" value="PAC:32959928.CDS.1"/>
    <property type="gene ID" value="Pp3c14_6810"/>
</dbReference>
<evidence type="ECO:0000313" key="2">
    <source>
        <dbReference type="Proteomes" id="UP000006727"/>
    </source>
</evidence>
<organism evidence="1 2">
    <name type="scientific">Physcomitrium patens</name>
    <name type="common">Spreading-leaved earth moss</name>
    <name type="synonym">Physcomitrella patens</name>
    <dbReference type="NCBI Taxonomy" id="3218"/>
    <lineage>
        <taxon>Eukaryota</taxon>
        <taxon>Viridiplantae</taxon>
        <taxon>Streptophyta</taxon>
        <taxon>Embryophyta</taxon>
        <taxon>Bryophyta</taxon>
        <taxon>Bryophytina</taxon>
        <taxon>Bryopsida</taxon>
        <taxon>Funariidae</taxon>
        <taxon>Funariales</taxon>
        <taxon>Funariaceae</taxon>
        <taxon>Physcomitrium</taxon>
    </lineage>
</organism>
<reference evidence="1 2" key="1">
    <citation type="journal article" date="2008" name="Science">
        <title>The Physcomitrella genome reveals evolutionary insights into the conquest of land by plants.</title>
        <authorList>
            <person name="Rensing S."/>
            <person name="Lang D."/>
            <person name="Zimmer A."/>
            <person name="Terry A."/>
            <person name="Salamov A."/>
            <person name="Shapiro H."/>
            <person name="Nishiyama T."/>
            <person name="Perroud P.-F."/>
            <person name="Lindquist E."/>
            <person name="Kamisugi Y."/>
            <person name="Tanahashi T."/>
            <person name="Sakakibara K."/>
            <person name="Fujita T."/>
            <person name="Oishi K."/>
            <person name="Shin-I T."/>
            <person name="Kuroki Y."/>
            <person name="Toyoda A."/>
            <person name="Suzuki Y."/>
            <person name="Hashimoto A."/>
            <person name="Yamaguchi K."/>
            <person name="Sugano A."/>
            <person name="Kohara Y."/>
            <person name="Fujiyama A."/>
            <person name="Anterola A."/>
            <person name="Aoki S."/>
            <person name="Ashton N."/>
            <person name="Barbazuk W.B."/>
            <person name="Barker E."/>
            <person name="Bennetzen J."/>
            <person name="Bezanilla M."/>
            <person name="Blankenship R."/>
            <person name="Cho S.H."/>
            <person name="Dutcher S."/>
            <person name="Estelle M."/>
            <person name="Fawcett J.A."/>
            <person name="Gundlach H."/>
            <person name="Hanada K."/>
            <person name="Heyl A."/>
            <person name="Hicks K.A."/>
            <person name="Hugh J."/>
            <person name="Lohr M."/>
            <person name="Mayer K."/>
            <person name="Melkozernov A."/>
            <person name="Murata T."/>
            <person name="Nelson D."/>
            <person name="Pils B."/>
            <person name="Prigge M."/>
            <person name="Reiss B."/>
            <person name="Renner T."/>
            <person name="Rombauts S."/>
            <person name="Rushton P."/>
            <person name="Sanderfoot A."/>
            <person name="Schween G."/>
            <person name="Shiu S.-H."/>
            <person name="Stueber K."/>
            <person name="Theodoulou F.L."/>
            <person name="Tu H."/>
            <person name="Van de Peer Y."/>
            <person name="Verrier P.J."/>
            <person name="Waters E."/>
            <person name="Wood A."/>
            <person name="Yang L."/>
            <person name="Cove D."/>
            <person name="Cuming A."/>
            <person name="Hasebe M."/>
            <person name="Lucas S."/>
            <person name="Mishler D.B."/>
            <person name="Reski R."/>
            <person name="Grigoriev I."/>
            <person name="Quatrano R.S."/>
            <person name="Boore J.L."/>
        </authorList>
    </citation>
    <scope>NUCLEOTIDE SEQUENCE [LARGE SCALE GENOMIC DNA]</scope>
    <source>
        <strain evidence="1 2">cv. Gransden 2004</strain>
    </source>
</reference>